<evidence type="ECO:0000313" key="2">
    <source>
        <dbReference type="EMBL" id="OIW27358.1"/>
    </source>
</evidence>
<dbReference type="Pfam" id="PF25534">
    <property type="entry name" value="DUF7918"/>
    <property type="match status" value="1"/>
</dbReference>
<evidence type="ECO:0000259" key="1">
    <source>
        <dbReference type="Pfam" id="PF25534"/>
    </source>
</evidence>
<dbReference type="STRING" id="1408157.A0A1J7IIR1"/>
<protein>
    <recommendedName>
        <fullName evidence="1">DUF7918 domain-containing protein</fullName>
    </recommendedName>
</protein>
<dbReference type="InParanoid" id="A0A1J7IIR1"/>
<name>A0A1J7IIR1_9PEZI</name>
<dbReference type="Proteomes" id="UP000182658">
    <property type="component" value="Unassembled WGS sequence"/>
</dbReference>
<evidence type="ECO:0000313" key="3">
    <source>
        <dbReference type="Proteomes" id="UP000182658"/>
    </source>
</evidence>
<feature type="domain" description="DUF7918" evidence="1">
    <location>
        <begin position="8"/>
        <end position="242"/>
    </location>
</feature>
<dbReference type="InterPro" id="IPR057678">
    <property type="entry name" value="DUF7918"/>
</dbReference>
<dbReference type="EMBL" id="KV875099">
    <property type="protein sequence ID" value="OIW27358.1"/>
    <property type="molecule type" value="Genomic_DNA"/>
</dbReference>
<proteinExistence type="predicted"/>
<keyword evidence="3" id="KW-1185">Reference proteome</keyword>
<sequence length="318" mass="35185">MAVIKNLGLCATIQVNGMPLDEYDDPNPCEDTTVYKKAPSVCSKYVEVKDGAEYSIHFKALPKNRWISRFAPNDHVLKMNVYIDGKFQGGKKLKVKKSSDGTSMDGVSQYQGSHHKSIQRFKFSTLNTVDAAGAAVDQGDLQRANTLGLIRLVIDRGLRKGRKDACSTRLVAGADLTVAEEALKGKTVSHGTILSSAAAVEPKGNNPYTFSVTELVDEDPYAIFTFKYRSRDALQSEMIIPRPPSSDAPDEGLEGLSLDEIRRLARERLADVKKEKIVKTEASPVKREYDEAFDLTGDSPRKILRKRAEQETIDLTDD</sequence>
<gene>
    <name evidence="2" type="ORF">CONLIGDRAFT_645633</name>
</gene>
<dbReference type="PANTHER" id="PTHR36223">
    <property type="entry name" value="BETA-LACTAMASE-TYPE TRANSPEPTIDASE FOLD DOMAIN CONTAINING PROTEIN"/>
    <property type="match status" value="1"/>
</dbReference>
<accession>A0A1J7IIR1</accession>
<reference evidence="2 3" key="1">
    <citation type="submission" date="2016-10" db="EMBL/GenBank/DDBJ databases">
        <title>Draft genome sequence of Coniochaeta ligniaria NRRL30616, a lignocellulolytic fungus for bioabatement of inhibitors in plant biomass hydrolysates.</title>
        <authorList>
            <consortium name="DOE Joint Genome Institute"/>
            <person name="Jimenez D.J."/>
            <person name="Hector R.E."/>
            <person name="Riley R."/>
            <person name="Sun H."/>
            <person name="Grigoriev I.V."/>
            <person name="Van Elsas J.D."/>
            <person name="Nichols N.N."/>
        </authorList>
    </citation>
    <scope>NUCLEOTIDE SEQUENCE [LARGE SCALE GENOMIC DNA]</scope>
    <source>
        <strain evidence="2 3">NRRL 30616</strain>
    </source>
</reference>
<dbReference type="PANTHER" id="PTHR36223:SF1">
    <property type="entry name" value="TRANSCRIPTION ELONGATION FACTOR EAF N-TERMINAL DOMAIN-CONTAINING PROTEIN"/>
    <property type="match status" value="1"/>
</dbReference>
<dbReference type="AlphaFoldDB" id="A0A1J7IIR1"/>
<dbReference type="OrthoDB" id="3364132at2759"/>
<organism evidence="2 3">
    <name type="scientific">Coniochaeta ligniaria NRRL 30616</name>
    <dbReference type="NCBI Taxonomy" id="1408157"/>
    <lineage>
        <taxon>Eukaryota</taxon>
        <taxon>Fungi</taxon>
        <taxon>Dikarya</taxon>
        <taxon>Ascomycota</taxon>
        <taxon>Pezizomycotina</taxon>
        <taxon>Sordariomycetes</taxon>
        <taxon>Sordariomycetidae</taxon>
        <taxon>Coniochaetales</taxon>
        <taxon>Coniochaetaceae</taxon>
        <taxon>Coniochaeta</taxon>
    </lineage>
</organism>